<proteinExistence type="predicted"/>
<evidence type="ECO:0000313" key="2">
    <source>
        <dbReference type="Proteomes" id="UP000321947"/>
    </source>
</evidence>
<accession>A0A5D3BH04</accession>
<dbReference type="Proteomes" id="UP000321947">
    <property type="component" value="Unassembled WGS sequence"/>
</dbReference>
<name>A0A5D3BH04_CUCMM</name>
<sequence length="129" mass="14768">MSEDESVAEYNERVLEIANESFDLGEKIPESKIVECGGVGHYQAECPTFLGKQKKNLRATLSDEDTDDSEKDDECTNAIIVNIIETDYVVEDEIEDSEEESENNLSFEQLKIKWKKNSEARTIWKDGRK</sequence>
<organism evidence="1 2">
    <name type="scientific">Cucumis melo var. makuwa</name>
    <name type="common">Oriental melon</name>
    <dbReference type="NCBI Taxonomy" id="1194695"/>
    <lineage>
        <taxon>Eukaryota</taxon>
        <taxon>Viridiplantae</taxon>
        <taxon>Streptophyta</taxon>
        <taxon>Embryophyta</taxon>
        <taxon>Tracheophyta</taxon>
        <taxon>Spermatophyta</taxon>
        <taxon>Magnoliopsida</taxon>
        <taxon>eudicotyledons</taxon>
        <taxon>Gunneridae</taxon>
        <taxon>Pentapetalae</taxon>
        <taxon>rosids</taxon>
        <taxon>fabids</taxon>
        <taxon>Cucurbitales</taxon>
        <taxon>Cucurbitaceae</taxon>
        <taxon>Benincaseae</taxon>
        <taxon>Cucumis</taxon>
    </lineage>
</organism>
<reference evidence="1 2" key="1">
    <citation type="submission" date="2019-08" db="EMBL/GenBank/DDBJ databases">
        <title>Draft genome sequences of two oriental melons (Cucumis melo L. var makuwa).</title>
        <authorList>
            <person name="Kwon S.-Y."/>
        </authorList>
    </citation>
    <scope>NUCLEOTIDE SEQUENCE [LARGE SCALE GENOMIC DNA]</scope>
    <source>
        <strain evidence="2">cv. Chang Bougi</strain>
        <tissue evidence="1">Leaf</tissue>
    </source>
</reference>
<protein>
    <submittedName>
        <fullName evidence="1">Gag-pol polyprotein</fullName>
    </submittedName>
</protein>
<dbReference type="EMBL" id="SSTD01018108">
    <property type="protein sequence ID" value="TYJ98374.1"/>
    <property type="molecule type" value="Genomic_DNA"/>
</dbReference>
<gene>
    <name evidence="1" type="ORF">E5676_scaffold232G001110</name>
</gene>
<evidence type="ECO:0000313" key="1">
    <source>
        <dbReference type="EMBL" id="TYJ98374.1"/>
    </source>
</evidence>
<comment type="caution">
    <text evidence="1">The sequence shown here is derived from an EMBL/GenBank/DDBJ whole genome shotgun (WGS) entry which is preliminary data.</text>
</comment>
<dbReference type="AlphaFoldDB" id="A0A5D3BH04"/>